<dbReference type="GO" id="GO:0010027">
    <property type="term" value="P:thylakoid membrane organization"/>
    <property type="evidence" value="ECO:0007669"/>
    <property type="project" value="TreeGrafter"/>
</dbReference>
<dbReference type="InterPro" id="IPR000223">
    <property type="entry name" value="Pept_S26A_signal_pept_1"/>
</dbReference>
<dbReference type="InterPro" id="IPR036286">
    <property type="entry name" value="LexA/Signal_pep-like_sf"/>
</dbReference>
<name>A0A834GT92_RHOSS</name>
<comment type="catalytic activity">
    <reaction evidence="1">
        <text>Cleavage of hydrophobic, N-terminal signal or leader sequences from secreted and periplasmic proteins.</text>
        <dbReference type="EC" id="3.4.21.89"/>
    </reaction>
</comment>
<comment type="caution">
    <text evidence="14">The sequence shown here is derived from an EMBL/GenBank/DDBJ whole genome shotgun (WGS) entry which is preliminary data.</text>
</comment>
<proteinExistence type="inferred from homology"/>
<dbReference type="NCBIfam" id="TIGR02227">
    <property type="entry name" value="sigpep_I_bact"/>
    <property type="match status" value="1"/>
</dbReference>
<organism evidence="14 15">
    <name type="scientific">Rhododendron simsii</name>
    <name type="common">Sims's rhododendron</name>
    <dbReference type="NCBI Taxonomy" id="118357"/>
    <lineage>
        <taxon>Eukaryota</taxon>
        <taxon>Viridiplantae</taxon>
        <taxon>Streptophyta</taxon>
        <taxon>Embryophyta</taxon>
        <taxon>Tracheophyta</taxon>
        <taxon>Spermatophyta</taxon>
        <taxon>Magnoliopsida</taxon>
        <taxon>eudicotyledons</taxon>
        <taxon>Gunneridae</taxon>
        <taxon>Pentapetalae</taxon>
        <taxon>asterids</taxon>
        <taxon>Ericales</taxon>
        <taxon>Ericaceae</taxon>
        <taxon>Ericoideae</taxon>
        <taxon>Rhodoreae</taxon>
        <taxon>Rhododendron</taxon>
    </lineage>
</organism>
<evidence type="ECO:0000256" key="3">
    <source>
        <dbReference type="ARBA" id="ARBA00004370"/>
    </source>
</evidence>
<dbReference type="EMBL" id="WJXA01000007">
    <property type="protein sequence ID" value="KAF7139452.1"/>
    <property type="molecule type" value="Genomic_DNA"/>
</dbReference>
<dbReference type="OrthoDB" id="308440at2759"/>
<keyword evidence="9" id="KW-0378">Hydrolase</keyword>
<feature type="active site" evidence="12">
    <location>
        <position position="171"/>
    </location>
</feature>
<evidence type="ECO:0000256" key="2">
    <source>
        <dbReference type="ARBA" id="ARBA00004229"/>
    </source>
</evidence>
<dbReference type="InterPro" id="IPR019533">
    <property type="entry name" value="Peptidase_S26"/>
</dbReference>
<evidence type="ECO:0000256" key="9">
    <source>
        <dbReference type="ARBA" id="ARBA00022801"/>
    </source>
</evidence>
<evidence type="ECO:0000259" key="13">
    <source>
        <dbReference type="Pfam" id="PF10502"/>
    </source>
</evidence>
<protein>
    <recommendedName>
        <fullName evidence="5">signal peptidase I</fullName>
        <ecNumber evidence="5">3.4.21.89</ecNumber>
    </recommendedName>
</protein>
<comment type="similarity">
    <text evidence="4">Belongs to the peptidase S26 family.</text>
</comment>
<evidence type="ECO:0000313" key="15">
    <source>
        <dbReference type="Proteomes" id="UP000626092"/>
    </source>
</evidence>
<keyword evidence="7" id="KW-0934">Plastid</keyword>
<dbReference type="SUPFAM" id="SSF51306">
    <property type="entry name" value="LexA/Signal peptidase"/>
    <property type="match status" value="1"/>
</dbReference>
<feature type="active site" evidence="12">
    <location>
        <position position="218"/>
    </location>
</feature>
<keyword evidence="15" id="KW-1185">Reference proteome</keyword>
<dbReference type="GO" id="GO:0006465">
    <property type="term" value="P:signal peptide processing"/>
    <property type="evidence" value="ECO:0007669"/>
    <property type="project" value="InterPro"/>
</dbReference>
<evidence type="ECO:0000256" key="8">
    <source>
        <dbReference type="ARBA" id="ARBA00022670"/>
    </source>
</evidence>
<evidence type="ECO:0000256" key="5">
    <source>
        <dbReference type="ARBA" id="ARBA00013208"/>
    </source>
</evidence>
<dbReference type="AlphaFoldDB" id="A0A834GT92"/>
<keyword evidence="8" id="KW-0645">Protease</keyword>
<dbReference type="EC" id="3.4.21.89" evidence="5"/>
<keyword evidence="11" id="KW-0472">Membrane</keyword>
<dbReference type="GO" id="GO:0009003">
    <property type="term" value="F:signal peptidase activity"/>
    <property type="evidence" value="ECO:0007669"/>
    <property type="project" value="UniProtKB-EC"/>
</dbReference>
<evidence type="ECO:0000313" key="14">
    <source>
        <dbReference type="EMBL" id="KAF7139452.1"/>
    </source>
</evidence>
<dbReference type="Gene3D" id="2.10.109.10">
    <property type="entry name" value="Umud Fragment, subunit A"/>
    <property type="match status" value="1"/>
</dbReference>
<dbReference type="PANTHER" id="PTHR43390:SF2">
    <property type="entry name" value="THYLAKOIDAL PROCESSING PEPTIDASE 2, CHLOROPLASTIC-RELATED"/>
    <property type="match status" value="1"/>
</dbReference>
<comment type="subcellular location">
    <subcellularLocation>
        <location evidence="3">Membrane</location>
    </subcellularLocation>
    <subcellularLocation>
        <location evidence="2">Plastid</location>
        <location evidence="2">Chloroplast</location>
    </subcellularLocation>
</comment>
<evidence type="ECO:0000256" key="1">
    <source>
        <dbReference type="ARBA" id="ARBA00000677"/>
    </source>
</evidence>
<dbReference type="FunFam" id="2.10.109.10:FF:000012">
    <property type="entry name" value="Peptidase/ serine-type peptidase"/>
    <property type="match status" value="1"/>
</dbReference>
<sequence>MALRFTVAYSGHAARTLAYSARAGGCRTWPRPKPGATCTTLAGGFFLGGDSSNHSPVAIALNSLMKSGRPQAMASASIVPFLQGSKWMSCNDPVQGSASHEVDKGGTKEERDCLEGISKGLSQREFDERSNWVSRLFGFRSEEAKAVFTALTVSVLFRSSLGETRSIPSSSMYPTLDVGDRILAEKVSYIFKKPEVSDIVIFKAPPFLQELGYDVFIKRIVAKEGDYVEVRDGKLMVNGTVRDEDFILEPLAYEMDEVLVPEGYVFVMGDNRNNSLDSHNWGPLPIKDIIGRSVLRYWPPSKVSDTI</sequence>
<evidence type="ECO:0000256" key="6">
    <source>
        <dbReference type="ARBA" id="ARBA00022528"/>
    </source>
</evidence>
<evidence type="ECO:0000256" key="11">
    <source>
        <dbReference type="ARBA" id="ARBA00023136"/>
    </source>
</evidence>
<accession>A0A834GT92</accession>
<keyword evidence="10" id="KW-0809">Transit peptide</keyword>
<dbReference type="CDD" id="cd06530">
    <property type="entry name" value="S26_SPase_I"/>
    <property type="match status" value="1"/>
</dbReference>
<dbReference type="GO" id="GO:0004252">
    <property type="term" value="F:serine-type endopeptidase activity"/>
    <property type="evidence" value="ECO:0007669"/>
    <property type="project" value="InterPro"/>
</dbReference>
<evidence type="ECO:0000256" key="7">
    <source>
        <dbReference type="ARBA" id="ARBA00022640"/>
    </source>
</evidence>
<reference evidence="14" key="1">
    <citation type="submission" date="2019-11" db="EMBL/GenBank/DDBJ databases">
        <authorList>
            <person name="Liu Y."/>
            <person name="Hou J."/>
            <person name="Li T.-Q."/>
            <person name="Guan C.-H."/>
            <person name="Wu X."/>
            <person name="Wu H.-Z."/>
            <person name="Ling F."/>
            <person name="Zhang R."/>
            <person name="Shi X.-G."/>
            <person name="Ren J.-P."/>
            <person name="Chen E.-F."/>
            <person name="Sun J.-M."/>
        </authorList>
    </citation>
    <scope>NUCLEOTIDE SEQUENCE</scope>
    <source>
        <strain evidence="14">Adult_tree_wgs_1</strain>
        <tissue evidence="14">Leaves</tissue>
    </source>
</reference>
<dbReference type="PANTHER" id="PTHR43390">
    <property type="entry name" value="SIGNAL PEPTIDASE I"/>
    <property type="match status" value="1"/>
</dbReference>
<gene>
    <name evidence="14" type="ORF">RHSIM_Rhsim07G0233500</name>
</gene>
<dbReference type="PROSITE" id="PS00761">
    <property type="entry name" value="SPASE_I_3"/>
    <property type="match status" value="1"/>
</dbReference>
<evidence type="ECO:0000256" key="12">
    <source>
        <dbReference type="PIRSR" id="PIRSR600223-1"/>
    </source>
</evidence>
<evidence type="ECO:0000256" key="10">
    <source>
        <dbReference type="ARBA" id="ARBA00022946"/>
    </source>
</evidence>
<dbReference type="Pfam" id="PF10502">
    <property type="entry name" value="Peptidase_S26"/>
    <property type="match status" value="1"/>
</dbReference>
<dbReference type="InterPro" id="IPR019756">
    <property type="entry name" value="Pept_S26A_signal_pept_1_Ser-AS"/>
</dbReference>
<dbReference type="GO" id="GO:0009535">
    <property type="term" value="C:chloroplast thylakoid membrane"/>
    <property type="evidence" value="ECO:0007669"/>
    <property type="project" value="TreeGrafter"/>
</dbReference>
<feature type="domain" description="Peptidase S26" evidence="13">
    <location>
        <begin position="143"/>
        <end position="298"/>
    </location>
</feature>
<dbReference type="Proteomes" id="UP000626092">
    <property type="component" value="Unassembled WGS sequence"/>
</dbReference>
<dbReference type="PROSITE" id="PS00501">
    <property type="entry name" value="SPASE_I_1"/>
    <property type="match status" value="1"/>
</dbReference>
<keyword evidence="6" id="KW-0150">Chloroplast</keyword>
<dbReference type="InterPro" id="IPR019758">
    <property type="entry name" value="Pept_S26A_signal_pept_1_CS"/>
</dbReference>
<evidence type="ECO:0000256" key="4">
    <source>
        <dbReference type="ARBA" id="ARBA00009370"/>
    </source>
</evidence>
<dbReference type="PRINTS" id="PR00727">
    <property type="entry name" value="LEADERPTASE"/>
</dbReference>